<dbReference type="EMBL" id="JABBWK010000004">
    <property type="protein sequence ID" value="KAG1906584.1"/>
    <property type="molecule type" value="Genomic_DNA"/>
</dbReference>
<feature type="non-terminal residue" evidence="1">
    <location>
        <position position="1"/>
    </location>
</feature>
<organism evidence="1 2">
    <name type="scientific">Suillus fuscotomentosus</name>
    <dbReference type="NCBI Taxonomy" id="1912939"/>
    <lineage>
        <taxon>Eukaryota</taxon>
        <taxon>Fungi</taxon>
        <taxon>Dikarya</taxon>
        <taxon>Basidiomycota</taxon>
        <taxon>Agaricomycotina</taxon>
        <taxon>Agaricomycetes</taxon>
        <taxon>Agaricomycetidae</taxon>
        <taxon>Boletales</taxon>
        <taxon>Suillineae</taxon>
        <taxon>Suillaceae</taxon>
        <taxon>Suillus</taxon>
    </lineage>
</organism>
<dbReference type="InterPro" id="IPR012337">
    <property type="entry name" value="RNaseH-like_sf"/>
</dbReference>
<comment type="caution">
    <text evidence="1">The sequence shown here is derived from an EMBL/GenBank/DDBJ whole genome shotgun (WGS) entry which is preliminary data.</text>
</comment>
<proteinExistence type="predicted"/>
<dbReference type="RefSeq" id="XP_041232159.1">
    <property type="nucleotide sequence ID" value="XM_041374371.1"/>
</dbReference>
<dbReference type="Proteomes" id="UP001195769">
    <property type="component" value="Unassembled WGS sequence"/>
</dbReference>
<dbReference type="GeneID" id="64668669"/>
<name>A0AAD4HT82_9AGAM</name>
<dbReference type="AlphaFoldDB" id="A0AAD4HT82"/>
<accession>A0AAD4HT82</accession>
<dbReference type="SUPFAM" id="SSF53098">
    <property type="entry name" value="Ribonuclease H-like"/>
    <property type="match status" value="1"/>
</dbReference>
<evidence type="ECO:0000313" key="2">
    <source>
        <dbReference type="Proteomes" id="UP001195769"/>
    </source>
</evidence>
<evidence type="ECO:0000313" key="1">
    <source>
        <dbReference type="EMBL" id="KAG1906584.1"/>
    </source>
</evidence>
<gene>
    <name evidence="1" type="ORF">F5891DRAFT_941921</name>
</gene>
<evidence type="ECO:0008006" key="3">
    <source>
        <dbReference type="Google" id="ProtNLM"/>
    </source>
</evidence>
<reference evidence="1" key="1">
    <citation type="journal article" date="2020" name="New Phytol.">
        <title>Comparative genomics reveals dynamic genome evolution in host specialist ectomycorrhizal fungi.</title>
        <authorList>
            <person name="Lofgren L.A."/>
            <person name="Nguyen N.H."/>
            <person name="Vilgalys R."/>
            <person name="Ruytinx J."/>
            <person name="Liao H.L."/>
            <person name="Branco S."/>
            <person name="Kuo A."/>
            <person name="LaButti K."/>
            <person name="Lipzen A."/>
            <person name="Andreopoulos W."/>
            <person name="Pangilinan J."/>
            <person name="Riley R."/>
            <person name="Hundley H."/>
            <person name="Na H."/>
            <person name="Barry K."/>
            <person name="Grigoriev I.V."/>
            <person name="Stajich J.E."/>
            <person name="Kennedy P.G."/>
        </authorList>
    </citation>
    <scope>NUCLEOTIDE SEQUENCE</scope>
    <source>
        <strain evidence="1">FC203</strain>
    </source>
</reference>
<keyword evidence="2" id="KW-1185">Reference proteome</keyword>
<protein>
    <recommendedName>
        <fullName evidence="3">hAT-like transposase RNase-H fold domain-containing protein</fullName>
    </recommendedName>
</protein>
<sequence>TLWHAILAFEELKMAWEQKCNVPKCELYQVALQKGLDKVNKYYQKMDKKHVYVLALVLHPYYKLEYIKMTWGGHEEQEHECTAGNLNAKDWHDEALKVVETTMEDYWKTCPSTTHPLVTASVASTSTTPSHNMTTVESAFDRHCHLLLEQATLDHDAGWAAELQRYLKDMPNVSKSIDIIDWWSVSVLTLIFVYSTNYFI</sequence>